<dbReference type="EMBL" id="NRRY01000001">
    <property type="protein sequence ID" value="MBK1617021.1"/>
    <property type="molecule type" value="Genomic_DNA"/>
</dbReference>
<keyword evidence="2" id="KW-1185">Reference proteome</keyword>
<evidence type="ECO:0000313" key="1">
    <source>
        <dbReference type="EMBL" id="MBK1617021.1"/>
    </source>
</evidence>
<comment type="caution">
    <text evidence="1">The sequence shown here is derived from an EMBL/GenBank/DDBJ whole genome shotgun (WGS) entry which is preliminary data.</text>
</comment>
<accession>A0A9X0W594</accession>
<organism evidence="1 2">
    <name type="scientific">Lamprobacter modestohalophilus</name>
    <dbReference type="NCBI Taxonomy" id="1064514"/>
    <lineage>
        <taxon>Bacteria</taxon>
        <taxon>Pseudomonadati</taxon>
        <taxon>Pseudomonadota</taxon>
        <taxon>Gammaproteobacteria</taxon>
        <taxon>Chromatiales</taxon>
        <taxon>Chromatiaceae</taxon>
        <taxon>Lamprobacter</taxon>
    </lineage>
</organism>
<gene>
    <name evidence="1" type="ORF">CKO42_00855</name>
</gene>
<dbReference type="Proteomes" id="UP001138768">
    <property type="component" value="Unassembled WGS sequence"/>
</dbReference>
<name>A0A9X0W594_9GAMM</name>
<proteinExistence type="predicted"/>
<protein>
    <submittedName>
        <fullName evidence="1">Uncharacterized protein</fullName>
    </submittedName>
</protein>
<evidence type="ECO:0000313" key="2">
    <source>
        <dbReference type="Proteomes" id="UP001138768"/>
    </source>
</evidence>
<sequence>MTGMSDSDYRHVLNELESLLQETAETLERFVETGMDQKLPEDYQKLLAIQAEALHEQQVYLNALRQEPDHRH</sequence>
<dbReference type="AlphaFoldDB" id="A0A9X0W594"/>
<reference evidence="1 2" key="1">
    <citation type="journal article" date="2020" name="Microorganisms">
        <title>Osmotic Adaptation and Compatible Solute Biosynthesis of Phototrophic Bacteria as Revealed from Genome Analyses.</title>
        <authorList>
            <person name="Imhoff J.F."/>
            <person name="Rahn T."/>
            <person name="Kunzel S."/>
            <person name="Keller A."/>
            <person name="Neulinger S.C."/>
        </authorList>
    </citation>
    <scope>NUCLEOTIDE SEQUENCE [LARGE SCALE GENOMIC DNA]</scope>
    <source>
        <strain evidence="1 2">DSM 25653</strain>
    </source>
</reference>